<gene>
    <name evidence="3" type="ORF">EKO27_g2766</name>
</gene>
<accession>A0A439DD96</accession>
<proteinExistence type="predicted"/>
<dbReference type="InterPro" id="IPR004045">
    <property type="entry name" value="Glutathione_S-Trfase_N"/>
</dbReference>
<reference evidence="3 4" key="1">
    <citation type="submission" date="2018-12" db="EMBL/GenBank/DDBJ databases">
        <title>Draft genome sequence of Xylaria grammica IHI A82.</title>
        <authorList>
            <person name="Buettner E."/>
            <person name="Kellner H."/>
        </authorList>
    </citation>
    <scope>NUCLEOTIDE SEQUENCE [LARGE SCALE GENOMIC DNA]</scope>
    <source>
        <strain evidence="3 4">IHI A82</strain>
    </source>
</reference>
<dbReference type="InterPro" id="IPR054416">
    <property type="entry name" value="GST_UstS-like_C"/>
</dbReference>
<dbReference type="InterPro" id="IPR036282">
    <property type="entry name" value="Glutathione-S-Trfase_C_sf"/>
</dbReference>
<dbReference type="Gene3D" id="3.40.30.10">
    <property type="entry name" value="Glutaredoxin"/>
    <property type="match status" value="1"/>
</dbReference>
<dbReference type="Gene3D" id="1.20.1050.10">
    <property type="match status" value="1"/>
</dbReference>
<feature type="domain" description="Glutathione S-transferase UstS-like C-terminal" evidence="2">
    <location>
        <begin position="115"/>
        <end position="224"/>
    </location>
</feature>
<keyword evidence="4" id="KW-1185">Reference proteome</keyword>
<dbReference type="Proteomes" id="UP000286045">
    <property type="component" value="Unassembled WGS sequence"/>
</dbReference>
<protein>
    <submittedName>
        <fullName evidence="3">Uncharacterized protein</fullName>
    </submittedName>
</protein>
<dbReference type="EMBL" id="RYZI01000054">
    <property type="protein sequence ID" value="RWA12328.1"/>
    <property type="molecule type" value="Genomic_DNA"/>
</dbReference>
<evidence type="ECO:0000313" key="3">
    <source>
        <dbReference type="EMBL" id="RWA12328.1"/>
    </source>
</evidence>
<evidence type="ECO:0000259" key="2">
    <source>
        <dbReference type="Pfam" id="PF22041"/>
    </source>
</evidence>
<dbReference type="AlphaFoldDB" id="A0A439DD96"/>
<feature type="domain" description="GST N-terminal" evidence="1">
    <location>
        <begin position="25"/>
        <end position="89"/>
    </location>
</feature>
<dbReference type="Pfam" id="PF13409">
    <property type="entry name" value="GST_N_2"/>
    <property type="match status" value="1"/>
</dbReference>
<dbReference type="SUPFAM" id="SSF47616">
    <property type="entry name" value="GST C-terminal domain-like"/>
    <property type="match status" value="1"/>
</dbReference>
<comment type="caution">
    <text evidence="3">The sequence shown here is derived from an EMBL/GenBank/DDBJ whole genome shotgun (WGS) entry which is preliminary data.</text>
</comment>
<evidence type="ECO:0000259" key="1">
    <source>
        <dbReference type="Pfam" id="PF13409"/>
    </source>
</evidence>
<sequence>MAASKVVLFDIGSSGPKNRSWNSSAWKTRFMLNYKGLDYQTEWLEYPDIKPRLQEHFPGHTGVYTLPTAIMPDGTYIMDSWKIVQFIEKAYPSPGLHLDSPLREKVEGHLMAGRSALAPIYVPNVVRRLLKPVNHEYWHETRSRYLGMPLDQFEKERGGDGKPYKEAAPHFEAVTAILKEDPAGPFFMGSTISYTDFIWAGFLIFCRRIGDDVFQAVLEATGDRDVHLKLLEAVEPWSARDDH</sequence>
<dbReference type="STRING" id="363999.A0A439DD96"/>
<dbReference type="InterPro" id="IPR036249">
    <property type="entry name" value="Thioredoxin-like_sf"/>
</dbReference>
<name>A0A439DD96_9PEZI</name>
<evidence type="ECO:0000313" key="4">
    <source>
        <dbReference type="Proteomes" id="UP000286045"/>
    </source>
</evidence>
<dbReference type="Pfam" id="PF22041">
    <property type="entry name" value="GST_C_7"/>
    <property type="match status" value="1"/>
</dbReference>
<organism evidence="3 4">
    <name type="scientific">Xylaria grammica</name>
    <dbReference type="NCBI Taxonomy" id="363999"/>
    <lineage>
        <taxon>Eukaryota</taxon>
        <taxon>Fungi</taxon>
        <taxon>Dikarya</taxon>
        <taxon>Ascomycota</taxon>
        <taxon>Pezizomycotina</taxon>
        <taxon>Sordariomycetes</taxon>
        <taxon>Xylariomycetidae</taxon>
        <taxon>Xylariales</taxon>
        <taxon>Xylariaceae</taxon>
        <taxon>Xylaria</taxon>
    </lineage>
</organism>
<dbReference type="SUPFAM" id="SSF52833">
    <property type="entry name" value="Thioredoxin-like"/>
    <property type="match status" value="1"/>
</dbReference>